<evidence type="ECO:0000313" key="13">
    <source>
        <dbReference type="EMBL" id="RXM33280.1"/>
    </source>
</evidence>
<evidence type="ECO:0000256" key="6">
    <source>
        <dbReference type="ARBA" id="ARBA00022889"/>
    </source>
</evidence>
<dbReference type="InterPro" id="IPR003598">
    <property type="entry name" value="Ig_sub2"/>
</dbReference>
<keyword evidence="8" id="KW-0472">Membrane</keyword>
<evidence type="ECO:0000256" key="3">
    <source>
        <dbReference type="ARBA" id="ARBA00022692"/>
    </source>
</evidence>
<keyword evidence="9" id="KW-1015">Disulfide bond</keyword>
<evidence type="ECO:0000256" key="9">
    <source>
        <dbReference type="ARBA" id="ARBA00023157"/>
    </source>
</evidence>
<dbReference type="SMART" id="SM00408">
    <property type="entry name" value="IGc2"/>
    <property type="match status" value="2"/>
</dbReference>
<evidence type="ECO:0000256" key="2">
    <source>
        <dbReference type="ARBA" id="ARBA00022475"/>
    </source>
</evidence>
<dbReference type="InterPro" id="IPR007110">
    <property type="entry name" value="Ig-like_dom"/>
</dbReference>
<dbReference type="InterPro" id="IPR036179">
    <property type="entry name" value="Ig-like_dom_sf"/>
</dbReference>
<keyword evidence="10" id="KW-0325">Glycoprotein</keyword>
<keyword evidence="6" id="KW-0130">Cell adhesion</keyword>
<keyword evidence="14" id="KW-1185">Reference proteome</keyword>
<dbReference type="EMBL" id="SCEB01214772">
    <property type="protein sequence ID" value="RXM33280.1"/>
    <property type="molecule type" value="Genomic_DNA"/>
</dbReference>
<comment type="subcellular location">
    <subcellularLocation>
        <location evidence="1">Cell membrane</location>
        <topology evidence="1">Single-pass membrane protein</topology>
    </subcellularLocation>
</comment>
<proteinExistence type="predicted"/>
<dbReference type="PANTHER" id="PTHR12231">
    <property type="entry name" value="CTX-RELATED TYPE I TRANSMEMBRANE PROTEIN"/>
    <property type="match status" value="1"/>
</dbReference>
<feature type="domain" description="Ig-like" evidence="12">
    <location>
        <begin position="4"/>
        <end position="95"/>
    </location>
</feature>
<protein>
    <submittedName>
        <fullName evidence="13">Neural cell adhesion molecule 1</fullName>
    </submittedName>
</protein>
<feature type="domain" description="Ig-like" evidence="12">
    <location>
        <begin position="100"/>
        <end position="184"/>
    </location>
</feature>
<keyword evidence="11" id="KW-0393">Immunoglobulin domain</keyword>
<dbReference type="Proteomes" id="UP000289886">
    <property type="component" value="Unassembled WGS sequence"/>
</dbReference>
<evidence type="ECO:0000256" key="11">
    <source>
        <dbReference type="ARBA" id="ARBA00023319"/>
    </source>
</evidence>
<dbReference type="InterPro" id="IPR009138">
    <property type="entry name" value="Neural_cell_adh"/>
</dbReference>
<comment type="caution">
    <text evidence="13">The sequence shown here is derived from an EMBL/GenBank/DDBJ whole genome shotgun (WGS) entry which is preliminary data.</text>
</comment>
<dbReference type="Gene3D" id="2.60.40.10">
    <property type="entry name" value="Immunoglobulins"/>
    <property type="match status" value="2"/>
</dbReference>
<evidence type="ECO:0000256" key="4">
    <source>
        <dbReference type="ARBA" id="ARBA00022729"/>
    </source>
</evidence>
<evidence type="ECO:0000256" key="5">
    <source>
        <dbReference type="ARBA" id="ARBA00022737"/>
    </source>
</evidence>
<dbReference type="InterPro" id="IPR003599">
    <property type="entry name" value="Ig_sub"/>
</dbReference>
<evidence type="ECO:0000256" key="8">
    <source>
        <dbReference type="ARBA" id="ARBA00023136"/>
    </source>
</evidence>
<dbReference type="Pfam" id="PF07679">
    <property type="entry name" value="I-set"/>
    <property type="match status" value="1"/>
</dbReference>
<evidence type="ECO:0000256" key="7">
    <source>
        <dbReference type="ARBA" id="ARBA00022989"/>
    </source>
</evidence>
<dbReference type="InterPro" id="IPR013783">
    <property type="entry name" value="Ig-like_fold"/>
</dbReference>
<dbReference type="Pfam" id="PF13927">
    <property type="entry name" value="Ig_3"/>
    <property type="match status" value="1"/>
</dbReference>
<dbReference type="GO" id="GO:0007155">
    <property type="term" value="P:cell adhesion"/>
    <property type="evidence" value="ECO:0007669"/>
    <property type="project" value="UniProtKB-KW"/>
</dbReference>
<reference evidence="13 14" key="1">
    <citation type="submission" date="2019-01" db="EMBL/GenBank/DDBJ databases">
        <title>Draft Genome and Complete Hox-Cluster Characterization of the Sterlet Sturgeon (Acipenser ruthenus).</title>
        <authorList>
            <person name="Wei Q."/>
        </authorList>
    </citation>
    <scope>NUCLEOTIDE SEQUENCE [LARGE SCALE GENOMIC DNA]</scope>
    <source>
        <strain evidence="13">WHYD16114868_AA</strain>
        <tissue evidence="13">Blood</tissue>
    </source>
</reference>
<evidence type="ECO:0000256" key="1">
    <source>
        <dbReference type="ARBA" id="ARBA00004162"/>
    </source>
</evidence>
<dbReference type="SUPFAM" id="SSF48726">
    <property type="entry name" value="Immunoglobulin"/>
    <property type="match status" value="2"/>
</dbReference>
<dbReference type="PANTHER" id="PTHR12231:SF253">
    <property type="entry name" value="DPR-INTERACTING PROTEIN ETA, ISOFORM B-RELATED"/>
    <property type="match status" value="1"/>
</dbReference>
<evidence type="ECO:0000313" key="14">
    <source>
        <dbReference type="Proteomes" id="UP000289886"/>
    </source>
</evidence>
<dbReference type="InterPro" id="IPR051170">
    <property type="entry name" value="Neural/epithelial_adhesion"/>
</dbReference>
<keyword evidence="2" id="KW-1003">Cell membrane</keyword>
<dbReference type="PROSITE" id="PS50835">
    <property type="entry name" value="IG_LIKE"/>
    <property type="match status" value="2"/>
</dbReference>
<dbReference type="GO" id="GO:0005886">
    <property type="term" value="C:plasma membrane"/>
    <property type="evidence" value="ECO:0007669"/>
    <property type="project" value="UniProtKB-SubCell"/>
</dbReference>
<gene>
    <name evidence="13" type="ORF">EOD39_15183</name>
</gene>
<dbReference type="AlphaFoldDB" id="A0A444UDM7"/>
<sequence>MEVPVSSLQVDIVPAQGEISVGESKFFLCTVTGEADLITWFSPSGDKIETGQRISVVRNDDLSSTLTVYSADIDDAGTYKCVATFDGNESQATVNMKIFQKLTFRNAPSPQEYNEGDDAVIICDVTSSPPPNVIWKHRSREIIHKKDVRFSVLSNNYLQIRGIKKSDEGTYRCEGRILARGEISFKDIQIIVNESSADSRIPHRGPSQFERHKVAMSTNL</sequence>
<dbReference type="SMART" id="SM00409">
    <property type="entry name" value="IG"/>
    <property type="match status" value="2"/>
</dbReference>
<evidence type="ECO:0000256" key="10">
    <source>
        <dbReference type="ARBA" id="ARBA00023180"/>
    </source>
</evidence>
<keyword evidence="4" id="KW-0732">Signal</keyword>
<name>A0A444UDM7_ACIRT</name>
<dbReference type="FunFam" id="2.60.40.10:FF:000086">
    <property type="entry name" value="Neural cell adhesion molecule 1"/>
    <property type="match status" value="1"/>
</dbReference>
<keyword evidence="5" id="KW-0677">Repeat</keyword>
<dbReference type="InterPro" id="IPR013098">
    <property type="entry name" value="Ig_I-set"/>
</dbReference>
<evidence type="ECO:0000259" key="12">
    <source>
        <dbReference type="PROSITE" id="PS50835"/>
    </source>
</evidence>
<accession>A0A444UDM7</accession>
<dbReference type="CDD" id="cd00096">
    <property type="entry name" value="Ig"/>
    <property type="match status" value="1"/>
</dbReference>
<keyword evidence="7" id="KW-1133">Transmembrane helix</keyword>
<dbReference type="PRINTS" id="PR01838">
    <property type="entry name" value="NCAMFAMILY"/>
</dbReference>
<organism evidence="13 14">
    <name type="scientific">Acipenser ruthenus</name>
    <name type="common">Sterlet sturgeon</name>
    <dbReference type="NCBI Taxonomy" id="7906"/>
    <lineage>
        <taxon>Eukaryota</taxon>
        <taxon>Metazoa</taxon>
        <taxon>Chordata</taxon>
        <taxon>Craniata</taxon>
        <taxon>Vertebrata</taxon>
        <taxon>Euteleostomi</taxon>
        <taxon>Actinopterygii</taxon>
        <taxon>Chondrostei</taxon>
        <taxon>Acipenseriformes</taxon>
        <taxon>Acipenseridae</taxon>
        <taxon>Acipenser</taxon>
    </lineage>
</organism>
<keyword evidence="3" id="KW-0812">Transmembrane</keyword>